<dbReference type="AlphaFoldDB" id="A0A4R2E487"/>
<dbReference type="Pfam" id="PF17782">
    <property type="entry name" value="WHD_DprA"/>
    <property type="match status" value="1"/>
</dbReference>
<dbReference type="Pfam" id="PF02481">
    <property type="entry name" value="DNA_processg_A"/>
    <property type="match status" value="1"/>
</dbReference>
<dbReference type="InterPro" id="IPR036388">
    <property type="entry name" value="WH-like_DNA-bd_sf"/>
</dbReference>
<protein>
    <submittedName>
        <fullName evidence="4">DNA processing protein</fullName>
    </submittedName>
</protein>
<reference evidence="4 5" key="1">
    <citation type="submission" date="2019-03" db="EMBL/GenBank/DDBJ databases">
        <title>Genomic Encyclopedia of Archaeal and Bacterial Type Strains, Phase II (KMG-II): from individual species to whole genera.</title>
        <authorList>
            <person name="Goeker M."/>
        </authorList>
    </citation>
    <scope>NUCLEOTIDE SEQUENCE [LARGE SCALE GENOMIC DNA]</scope>
    <source>
        <strain evidence="4 5">RL-C</strain>
    </source>
</reference>
<sequence>MCISDPLLKYKIALEIIPHIGSITAKKLIAYCGGIGEVFNQPKKALLKIPGVGEIIAREVYNQRVLDRAEREIEFLNKYGITPFYYTDPDYPERLKQCEDSPILLYYKGSASLSHQKVLAVVGTRSASDYGKRHCEELLRGLAQKGHSVLVVSGLAHGIDAAAHRNAIKSGFPTVGVLAHGLDMIYPSANRELAKEMLGNGALVTDFITGTQPERNNFLRRNRIIAGLADATIVVESAIKGGALVTADIACSYNRDVLACPGRTSDKYSQGCNALIKMNKAALVESAEDIENALNWQSVSVKGNASQQLTIFRDLSKEEQKIVDILRNVEKESIDTIAYSSGLSMPSTSAILLTMEFDGIVKSLPGKAYALSKSYFPQ</sequence>
<dbReference type="GO" id="GO:0009294">
    <property type="term" value="P:DNA-mediated transformation"/>
    <property type="evidence" value="ECO:0007669"/>
    <property type="project" value="InterPro"/>
</dbReference>
<proteinExistence type="inferred from homology"/>
<evidence type="ECO:0000313" key="5">
    <source>
        <dbReference type="Proteomes" id="UP000294830"/>
    </source>
</evidence>
<dbReference type="Gene3D" id="1.10.10.10">
    <property type="entry name" value="Winged helix-like DNA-binding domain superfamily/Winged helix DNA-binding domain"/>
    <property type="match status" value="1"/>
</dbReference>
<dbReference type="SUPFAM" id="SSF47781">
    <property type="entry name" value="RuvA domain 2-like"/>
    <property type="match status" value="1"/>
</dbReference>
<evidence type="ECO:0000259" key="2">
    <source>
        <dbReference type="Pfam" id="PF02481"/>
    </source>
</evidence>
<dbReference type="InterPro" id="IPR003488">
    <property type="entry name" value="DprA"/>
</dbReference>
<dbReference type="InterPro" id="IPR041614">
    <property type="entry name" value="DprA_WH"/>
</dbReference>
<dbReference type="InterPro" id="IPR010994">
    <property type="entry name" value="RuvA_2-like"/>
</dbReference>
<comment type="caution">
    <text evidence="4">The sequence shown here is derived from an EMBL/GenBank/DDBJ whole genome shotgun (WGS) entry which is preliminary data.</text>
</comment>
<dbReference type="InterPro" id="IPR057666">
    <property type="entry name" value="DrpA_SLOG"/>
</dbReference>
<gene>
    <name evidence="4" type="ORF">CLV25_11677</name>
</gene>
<dbReference type="SUPFAM" id="SSF102405">
    <property type="entry name" value="MCP/YpsA-like"/>
    <property type="match status" value="1"/>
</dbReference>
<dbReference type="NCBIfam" id="TIGR00732">
    <property type="entry name" value="dprA"/>
    <property type="match status" value="1"/>
</dbReference>
<dbReference type="Gene3D" id="3.40.50.450">
    <property type="match status" value="1"/>
</dbReference>
<name>A0A4R2E487_9BACT</name>
<dbReference type="EMBL" id="SLWB01000016">
    <property type="protein sequence ID" value="TCN63098.1"/>
    <property type="molecule type" value="Genomic_DNA"/>
</dbReference>
<comment type="similarity">
    <text evidence="1">Belongs to the DprA/Smf family.</text>
</comment>
<dbReference type="Proteomes" id="UP000294830">
    <property type="component" value="Unassembled WGS sequence"/>
</dbReference>
<evidence type="ECO:0000256" key="1">
    <source>
        <dbReference type="ARBA" id="ARBA00006525"/>
    </source>
</evidence>
<dbReference type="RefSeq" id="WP_243649638.1">
    <property type="nucleotide sequence ID" value="NZ_SLWB01000016.1"/>
</dbReference>
<evidence type="ECO:0000259" key="3">
    <source>
        <dbReference type="Pfam" id="PF17782"/>
    </source>
</evidence>
<evidence type="ECO:0000313" key="4">
    <source>
        <dbReference type="EMBL" id="TCN63098.1"/>
    </source>
</evidence>
<keyword evidence="5" id="KW-1185">Reference proteome</keyword>
<feature type="domain" description="DprA winged helix" evidence="3">
    <location>
        <begin position="314"/>
        <end position="367"/>
    </location>
</feature>
<dbReference type="PANTHER" id="PTHR43022:SF1">
    <property type="entry name" value="PROTEIN SMF"/>
    <property type="match status" value="1"/>
</dbReference>
<accession>A0A4R2E487</accession>
<organism evidence="4 5">
    <name type="scientific">Acetobacteroides hydrogenigenes</name>
    <dbReference type="NCBI Taxonomy" id="979970"/>
    <lineage>
        <taxon>Bacteria</taxon>
        <taxon>Pseudomonadati</taxon>
        <taxon>Bacteroidota</taxon>
        <taxon>Bacteroidia</taxon>
        <taxon>Bacteroidales</taxon>
        <taxon>Rikenellaceae</taxon>
        <taxon>Acetobacteroides</taxon>
    </lineage>
</organism>
<dbReference type="PANTHER" id="PTHR43022">
    <property type="entry name" value="PROTEIN SMF"/>
    <property type="match status" value="1"/>
</dbReference>
<feature type="domain" description="Smf/DprA SLOG" evidence="2">
    <location>
        <begin position="85"/>
        <end position="294"/>
    </location>
</feature>